<dbReference type="InterPro" id="IPR043147">
    <property type="entry name" value="Penicillin_amidase_A-knob"/>
</dbReference>
<accession>A0A059ZTD2</accession>
<comment type="similarity">
    <text evidence="1">Belongs to the peptidase S45 family.</text>
</comment>
<dbReference type="Proteomes" id="UP000005522">
    <property type="component" value="Chromosome"/>
</dbReference>
<keyword evidence="5" id="KW-0106">Calcium</keyword>
<dbReference type="Gene3D" id="2.30.120.10">
    <property type="match status" value="1"/>
</dbReference>
<comment type="cofactor">
    <cofactor evidence="5">
        <name>Ca(2+)</name>
        <dbReference type="ChEBI" id="CHEBI:29108"/>
    </cofactor>
    <text evidence="5">Binds 1 Ca(2+) ion per dimer.</text>
</comment>
<dbReference type="EMBL" id="CP005986">
    <property type="protein sequence ID" value="AIA54723.1"/>
    <property type="molecule type" value="Genomic_DNA"/>
</dbReference>
<dbReference type="SUPFAM" id="SSF56235">
    <property type="entry name" value="N-terminal nucleophile aminohydrolases (Ntn hydrolases)"/>
    <property type="match status" value="1"/>
</dbReference>
<reference evidence="6 7" key="1">
    <citation type="journal article" date="2009" name="J. Bacteriol.">
        <title>Draft genome sequence of the extremely acidophilic bacterium Acidithiobacillus caldus ATCC 51756 reveals metabolic versatility in the genus Acidithiobacillus.</title>
        <authorList>
            <person name="Valdes J."/>
            <person name="Quatrini R."/>
            <person name="Hallberg K."/>
            <person name="Dopson M."/>
            <person name="Valenzuela P.D."/>
            <person name="Holmes D.S."/>
        </authorList>
    </citation>
    <scope>NUCLEOTIDE SEQUENCE [LARGE SCALE GENOMIC DNA]</scope>
    <source>
        <strain evidence="7">ATCC 51756 / DSM 8584 / KU</strain>
    </source>
</reference>
<proteinExistence type="inferred from homology"/>
<evidence type="ECO:0000313" key="7">
    <source>
        <dbReference type="Proteomes" id="UP000005522"/>
    </source>
</evidence>
<evidence type="ECO:0000256" key="4">
    <source>
        <dbReference type="PIRSR" id="PIRSR001227-1"/>
    </source>
</evidence>
<dbReference type="MEROPS" id="S45.003"/>
<dbReference type="GO" id="GO:0046872">
    <property type="term" value="F:metal ion binding"/>
    <property type="evidence" value="ECO:0007669"/>
    <property type="project" value="UniProtKB-KW"/>
</dbReference>
<sequence>MVWRRMPFLGRREPIALGTRLERFPRHGLPLLAEVEIFWDEHQIPQIYAQNDGDLALAIGLVQCHLRETQLYLLRYLAEGRLGELLGPLLTPVDELIRCLDPGRAAPEILALLPDRTRHWLESFVTGLNAYAAAQDRRPPEFRWLGLQRRPWAPLDIVRMSRVIAADVHWLLFGRFLRQRRQAHWQRRWQRRLLAGSTHGATNTTTRAELASLFTVARSGSNALAVTEGAQGSTWLASDPHLGFALPNAWLLLGLHAPGMDAVGLAPVGIPFISIGRNRDLAWGGTNLRSLSSDLFAVKDDDICGKERVRLSRRFFPAKNVWRRWTTVGPLVSDTRLWPKGQEKVALAWMGHRPSDEFTPLLELMEAKEAGSLRRILATWSVPGLNFLAADRQGGVEHVYAATLPRRASAYPDLLRDPRDPRMRWTANPHQCPDRVRVQRTEAGAFYSTVMGSPAAADIAVSANDEPAGADFIGLFFSNPDRAERLRQLLRDRQGPLTKAQLMAWQRDVHSSRARALAQFLAEQLNGLPRADDLRHALQHWPGDYTVESRGASAFELLLAATLQELGHVDGIWKGESDWGVICRFFPEDLRALPSRQRRRLLTRAVALAQRRWHRHPRWGDLHRMHSAHWLASLPLLGRLLPGQQWPSGGSRETLMKVAHGLVRGPHRASFGAQARFLCRLEDMDDNHCVLLGGQDGWLGSAQFADQIPHWREGRYIQMPLRRETVVQRFPHRLELKGQ</sequence>
<dbReference type="PANTHER" id="PTHR34218">
    <property type="entry name" value="PEPTIDASE S45 PENICILLIN AMIDASE"/>
    <property type="match status" value="1"/>
</dbReference>
<feature type="active site" description="Nucleophile" evidence="4">
    <location>
        <position position="221"/>
    </location>
</feature>
<keyword evidence="5" id="KW-0479">Metal-binding</keyword>
<evidence type="ECO:0000256" key="1">
    <source>
        <dbReference type="ARBA" id="ARBA00006586"/>
    </source>
</evidence>
<dbReference type="EC" id="3.5.1.11" evidence="6"/>
<dbReference type="InterPro" id="IPR029055">
    <property type="entry name" value="Ntn_hydrolases_N"/>
</dbReference>
<gene>
    <name evidence="6" type="ORF">Acaty_c0846</name>
</gene>
<dbReference type="Gene3D" id="1.10.439.10">
    <property type="entry name" value="Penicillin Amidohydrolase, domain 1"/>
    <property type="match status" value="1"/>
</dbReference>
<dbReference type="HOGENOM" id="CLU_011790_4_0_6"/>
<dbReference type="GO" id="GO:0008953">
    <property type="term" value="F:penicillin amidase activity"/>
    <property type="evidence" value="ECO:0007669"/>
    <property type="project" value="UniProtKB-EC"/>
</dbReference>
<dbReference type="KEGG" id="acz:Acaty_c0846"/>
<feature type="binding site" evidence="5">
    <location>
        <position position="294"/>
    </location>
    <ligand>
        <name>Ca(2+)</name>
        <dbReference type="ChEBI" id="CHEBI:29108"/>
    </ligand>
</feature>
<dbReference type="Gene3D" id="1.10.1400.10">
    <property type="match status" value="1"/>
</dbReference>
<dbReference type="InterPro" id="IPR002692">
    <property type="entry name" value="S45"/>
</dbReference>
<dbReference type="PANTHER" id="PTHR34218:SF4">
    <property type="entry name" value="ACYL-HOMOSERINE LACTONE ACYLASE QUIP"/>
    <property type="match status" value="1"/>
</dbReference>
<evidence type="ECO:0000256" key="2">
    <source>
        <dbReference type="ARBA" id="ARBA00022801"/>
    </source>
</evidence>
<dbReference type="Pfam" id="PF01804">
    <property type="entry name" value="Penicil_amidase"/>
    <property type="match status" value="1"/>
</dbReference>
<dbReference type="InterPro" id="IPR043146">
    <property type="entry name" value="Penicillin_amidase_N_B-knob"/>
</dbReference>
<keyword evidence="3" id="KW-0865">Zymogen</keyword>
<keyword evidence="2 6" id="KW-0378">Hydrolase</keyword>
<dbReference type="RefSeq" id="WP_014002513.1">
    <property type="nucleotide sequence ID" value="NZ_CP005986.1"/>
</dbReference>
<evidence type="ECO:0000313" key="6">
    <source>
        <dbReference type="EMBL" id="AIA54723.1"/>
    </source>
</evidence>
<protein>
    <submittedName>
        <fullName evidence="6">Penicillin acylase II</fullName>
        <ecNumber evidence="6">3.5.1.11</ecNumber>
    </submittedName>
</protein>
<dbReference type="eggNOG" id="COG2366">
    <property type="taxonomic scope" value="Bacteria"/>
</dbReference>
<name>A0A059ZTD2_ACICK</name>
<dbReference type="Gene3D" id="3.60.20.10">
    <property type="entry name" value="Glutamine Phosphoribosylpyrophosphate, subunit 1, domain 1"/>
    <property type="match status" value="1"/>
</dbReference>
<dbReference type="InterPro" id="IPR023343">
    <property type="entry name" value="Penicillin_amidase_dom1"/>
</dbReference>
<dbReference type="GO" id="GO:0017000">
    <property type="term" value="P:antibiotic biosynthetic process"/>
    <property type="evidence" value="ECO:0007669"/>
    <property type="project" value="InterPro"/>
</dbReference>
<dbReference type="InterPro" id="IPR014395">
    <property type="entry name" value="Pen/GL7ACA/AHL_acylase"/>
</dbReference>
<evidence type="ECO:0000256" key="3">
    <source>
        <dbReference type="ARBA" id="ARBA00023145"/>
    </source>
</evidence>
<dbReference type="AlphaFoldDB" id="A0A059ZTD2"/>
<dbReference type="GeneID" id="92930880"/>
<evidence type="ECO:0000256" key="5">
    <source>
        <dbReference type="PIRSR" id="PIRSR001227-2"/>
    </source>
</evidence>
<organism evidence="6 7">
    <name type="scientific">Acidithiobacillus caldus (strain ATCC 51756 / DSM 8584 / KU)</name>
    <dbReference type="NCBI Taxonomy" id="637389"/>
    <lineage>
        <taxon>Bacteria</taxon>
        <taxon>Pseudomonadati</taxon>
        <taxon>Pseudomonadota</taxon>
        <taxon>Acidithiobacillia</taxon>
        <taxon>Acidithiobacillales</taxon>
        <taxon>Acidithiobacillaceae</taxon>
        <taxon>Acidithiobacillus</taxon>
    </lineage>
</organism>
<dbReference type="PIRSF" id="PIRSF001227">
    <property type="entry name" value="Pen_acylase"/>
    <property type="match status" value="1"/>
</dbReference>